<gene>
    <name evidence="1" type="ORF">REISMN_06440</name>
</gene>
<dbReference type="AlphaFoldDB" id="A0A8E0WKY5"/>
<accession>A0A8E0WKY5</accession>
<sequence length="104" mass="10819">MKLIPAQDLRGQLGVHVASGKREIALDTGSGNGTGGTKRLNIFSTDGIADEPGQLLNQNPVTITGTIFAQTIQIGNQYQPLVGGDTHYGVDWETGIDTGNGGLV</sequence>
<dbReference type="Proteomes" id="UP000027161">
    <property type="component" value="Unassembled WGS sequence"/>
</dbReference>
<protein>
    <submittedName>
        <fullName evidence="1">Uncharacterized protein</fullName>
    </submittedName>
</protein>
<dbReference type="EMBL" id="JFKF01000133">
    <property type="protein sequence ID" value="KDO02546.1"/>
    <property type="molecule type" value="Genomic_DNA"/>
</dbReference>
<reference evidence="1 2" key="1">
    <citation type="submission" date="2014-02" db="EMBL/GenBank/DDBJ databases">
        <title>Draft genome sequence of Rickettsia buchneri sp. nov. ISO7T.</title>
        <authorList>
            <person name="Felsheim R.F."/>
            <person name="Kurtti T.J."/>
            <person name="Munderloh U.G."/>
        </authorList>
    </citation>
    <scope>NUCLEOTIDE SEQUENCE [LARGE SCALE GENOMIC DNA]</scope>
    <source>
        <strain evidence="1 2">ISO7</strain>
    </source>
</reference>
<evidence type="ECO:0000313" key="2">
    <source>
        <dbReference type="Proteomes" id="UP000027161"/>
    </source>
</evidence>
<dbReference type="RefSeq" id="WP_008579360.1">
    <property type="nucleotide sequence ID" value="NZ_JFKF01000133.1"/>
</dbReference>
<name>A0A8E0WKY5_9RICK</name>
<organism evidence="1 2">
    <name type="scientific">Rickettsia tamurae subsp. buchneri</name>
    <dbReference type="NCBI Taxonomy" id="1462938"/>
    <lineage>
        <taxon>Bacteria</taxon>
        <taxon>Pseudomonadati</taxon>
        <taxon>Pseudomonadota</taxon>
        <taxon>Alphaproteobacteria</taxon>
        <taxon>Rickettsiales</taxon>
        <taxon>Rickettsiaceae</taxon>
        <taxon>Rickettsieae</taxon>
        <taxon>Rickettsia</taxon>
        <taxon>spotted fever group</taxon>
    </lineage>
</organism>
<keyword evidence="2" id="KW-1185">Reference proteome</keyword>
<proteinExistence type="predicted"/>
<evidence type="ECO:0000313" key="1">
    <source>
        <dbReference type="EMBL" id="KDO02546.1"/>
    </source>
</evidence>
<comment type="caution">
    <text evidence="1">The sequence shown here is derived from an EMBL/GenBank/DDBJ whole genome shotgun (WGS) entry which is preliminary data.</text>
</comment>